<feature type="domain" description="SANT" evidence="3">
    <location>
        <begin position="1169"/>
        <end position="1220"/>
    </location>
</feature>
<feature type="region of interest" description="Disordered" evidence="1">
    <location>
        <begin position="109"/>
        <end position="128"/>
    </location>
</feature>
<dbReference type="Gene3D" id="1.10.10.60">
    <property type="entry name" value="Homeodomain-like"/>
    <property type="match status" value="1"/>
</dbReference>
<evidence type="ECO:0000313" key="5">
    <source>
        <dbReference type="Proteomes" id="UP000001949"/>
    </source>
</evidence>
<dbReference type="Pfam" id="PF00249">
    <property type="entry name" value="Myb_DNA-binding"/>
    <property type="match status" value="2"/>
</dbReference>
<dbReference type="InterPro" id="IPR001005">
    <property type="entry name" value="SANT/Myb"/>
</dbReference>
<dbReference type="Gene3D" id="1.20.58.1880">
    <property type="match status" value="1"/>
</dbReference>
<dbReference type="VEuPathDB" id="PiroplasmaDB:TpMuguga_04g00507"/>
<dbReference type="PROSITE" id="PS50090">
    <property type="entry name" value="MYB_LIKE"/>
    <property type="match status" value="1"/>
</dbReference>
<dbReference type="Proteomes" id="UP000001949">
    <property type="component" value="Unassembled WGS sequence"/>
</dbReference>
<dbReference type="InterPro" id="IPR051571">
    <property type="entry name" value="N-CoR_corepressor"/>
</dbReference>
<feature type="region of interest" description="Disordered" evidence="1">
    <location>
        <begin position="1050"/>
        <end position="1073"/>
    </location>
</feature>
<evidence type="ECO:0008006" key="6">
    <source>
        <dbReference type="Google" id="ProtNLM"/>
    </source>
</evidence>
<feature type="compositionally biased region" description="Polar residues" evidence="1">
    <location>
        <begin position="110"/>
        <end position="128"/>
    </location>
</feature>
<gene>
    <name evidence="4" type="ordered locus">TP04_0507</name>
</gene>
<dbReference type="GO" id="GO:0032991">
    <property type="term" value="C:protein-containing complex"/>
    <property type="evidence" value="ECO:0007669"/>
    <property type="project" value="UniProtKB-ARBA"/>
</dbReference>
<evidence type="ECO:0000256" key="1">
    <source>
        <dbReference type="SAM" id="MobiDB-lite"/>
    </source>
</evidence>
<evidence type="ECO:0000259" key="2">
    <source>
        <dbReference type="PROSITE" id="PS50090"/>
    </source>
</evidence>
<dbReference type="OMA" id="SCSCYCK"/>
<dbReference type="eggNOG" id="KOG1878">
    <property type="taxonomic scope" value="Eukaryota"/>
</dbReference>
<feature type="region of interest" description="Disordered" evidence="1">
    <location>
        <begin position="310"/>
        <end position="339"/>
    </location>
</feature>
<organism evidence="4 5">
    <name type="scientific">Theileria parva</name>
    <name type="common">East coast fever infection agent</name>
    <dbReference type="NCBI Taxonomy" id="5875"/>
    <lineage>
        <taxon>Eukaryota</taxon>
        <taxon>Sar</taxon>
        <taxon>Alveolata</taxon>
        <taxon>Apicomplexa</taxon>
        <taxon>Aconoidasida</taxon>
        <taxon>Piroplasmida</taxon>
        <taxon>Theileriidae</taxon>
        <taxon>Theileria</taxon>
    </lineage>
</organism>
<proteinExistence type="predicted"/>
<feature type="domain" description="Myb-like" evidence="2">
    <location>
        <begin position="1504"/>
        <end position="1556"/>
    </location>
</feature>
<protein>
    <recommendedName>
        <fullName evidence="6">SANT domain-containing protein</fullName>
    </recommendedName>
</protein>
<evidence type="ECO:0000259" key="3">
    <source>
        <dbReference type="PROSITE" id="PS51293"/>
    </source>
</evidence>
<dbReference type="KEGG" id="tpv:TP04_0507"/>
<dbReference type="GO" id="GO:0000785">
    <property type="term" value="C:chromatin"/>
    <property type="evidence" value="ECO:0007669"/>
    <property type="project" value="TreeGrafter"/>
</dbReference>
<dbReference type="CDD" id="cd00167">
    <property type="entry name" value="SANT"/>
    <property type="match status" value="1"/>
</dbReference>
<dbReference type="InterPro" id="IPR017884">
    <property type="entry name" value="SANT_dom"/>
</dbReference>
<dbReference type="SMART" id="SM00717">
    <property type="entry name" value="SANT"/>
    <property type="match status" value="2"/>
</dbReference>
<dbReference type="PANTHER" id="PTHR13992:SF39">
    <property type="entry name" value="SMRTER, ISOFORM G"/>
    <property type="match status" value="1"/>
</dbReference>
<feature type="compositionally biased region" description="Low complexity" evidence="1">
    <location>
        <begin position="33"/>
        <end position="43"/>
    </location>
</feature>
<dbReference type="STRING" id="5875.Q4N259"/>
<dbReference type="GO" id="GO:0006357">
    <property type="term" value="P:regulation of transcription by RNA polymerase II"/>
    <property type="evidence" value="ECO:0007669"/>
    <property type="project" value="TreeGrafter"/>
</dbReference>
<dbReference type="RefSeq" id="XP_764142.1">
    <property type="nucleotide sequence ID" value="XM_759049.1"/>
</dbReference>
<dbReference type="SUPFAM" id="SSF46689">
    <property type="entry name" value="Homeodomain-like"/>
    <property type="match status" value="2"/>
</dbReference>
<keyword evidence="5" id="KW-1185">Reference proteome</keyword>
<comment type="caution">
    <text evidence="4">The sequence shown here is derived from an EMBL/GenBank/DDBJ whole genome shotgun (WGS) entry which is preliminary data.</text>
</comment>
<feature type="domain" description="SANT" evidence="3">
    <location>
        <begin position="1511"/>
        <end position="1561"/>
    </location>
</feature>
<reference evidence="4 5" key="1">
    <citation type="journal article" date="2005" name="Science">
        <title>Genome sequence of Theileria parva, a bovine pathogen that transforms lymphocytes.</title>
        <authorList>
            <person name="Gardner M.J."/>
            <person name="Bishop R."/>
            <person name="Shah T."/>
            <person name="de Villiers E.P."/>
            <person name="Carlton J.M."/>
            <person name="Hall N."/>
            <person name="Ren Q."/>
            <person name="Paulsen I.T."/>
            <person name="Pain A."/>
            <person name="Berriman M."/>
            <person name="Wilson R.J.M."/>
            <person name="Sato S."/>
            <person name="Ralph S.A."/>
            <person name="Mann D.J."/>
            <person name="Xiong Z."/>
            <person name="Shallom S.J."/>
            <person name="Weidman J."/>
            <person name="Jiang L."/>
            <person name="Lynn J."/>
            <person name="Weaver B."/>
            <person name="Shoaibi A."/>
            <person name="Domingo A.R."/>
            <person name="Wasawo D."/>
            <person name="Crabtree J."/>
            <person name="Wortman J.R."/>
            <person name="Haas B."/>
            <person name="Angiuoli S.V."/>
            <person name="Creasy T.H."/>
            <person name="Lu C."/>
            <person name="Suh B."/>
            <person name="Silva J.C."/>
            <person name="Utterback T.R."/>
            <person name="Feldblyum T.V."/>
            <person name="Pertea M."/>
            <person name="Allen J."/>
            <person name="Nierman W.C."/>
            <person name="Taracha E.L.N."/>
            <person name="Salzberg S.L."/>
            <person name="White O.R."/>
            <person name="Fitzhugh H.A."/>
            <person name="Morzaria S."/>
            <person name="Venter J.C."/>
            <person name="Fraser C.M."/>
            <person name="Nene V."/>
        </authorList>
    </citation>
    <scope>NUCLEOTIDE SEQUENCE [LARGE SCALE GENOMIC DNA]</scope>
    <source>
        <strain evidence="4 5">Muguga</strain>
    </source>
</reference>
<evidence type="ECO:0000313" key="4">
    <source>
        <dbReference type="EMBL" id="EAN31859.1"/>
    </source>
</evidence>
<dbReference type="PANTHER" id="PTHR13992">
    <property type="entry name" value="NUCLEAR RECEPTOR CO-REPRESSOR RELATED NCOR"/>
    <property type="match status" value="1"/>
</dbReference>
<dbReference type="InterPro" id="IPR009057">
    <property type="entry name" value="Homeodomain-like_sf"/>
</dbReference>
<sequence length="1561" mass="183441">MNEQDSDQSNKDNFITPYYSDSNYNTVDDEESNFNTTSSSFESNKTDFNDIINPENYPLYHSTSLNRQIDGINQFALQSSKLSSFSDELSYKINKESLLTKAVSYEDNVDYNTTTPNNRLSDSSDYENKSYSNNLEVTKLSSNHVCATPVTKKTSASLLDQSSLSSLRFNSASLISLPYGYNNNTFTKIKSYDINYPNQFRKRIKYGDVKNEIKNVRNHFQTNDYSSDYDMTCDSPYPSPINSKYINNVKNGVKKSLYNLMVHNEYSSNPYKRRYQSVVNERRRLFPINETLSDVFEHISLPERLYKRQRRGKVKREEIESEPKETSTTDEDSTEESQLIKQDNELQCYTLPQLHVEYMNYLNELTNSNLNIETNMLNELKNILNYVITTRQRMYDSFYNQRQLPDFDHDKLNIDNLKKIKLSIQNILTTLNNDLISLNYSKGLLKTDYASANSNESYNQHIDFSYGVKRLKRLFKNDLYNVLKYSSDEYSEDSSPTNDSYVLCTSPALTFYNGFKCIHGQCSTSNYLNDIGVITECDSSSGCYVWNEKNQYLDPFRIAKIGTWTSNSALPYELIQQNKRRQLDSTISFIKDVCKVAIAEIRIPKPEWSEFTEYTCLNGYCCKKCCTCLKSTDQNLMYTSHVQHKPLEDKNINFSVETKLATVDLLKNVLGSCSCYCKCSSDASHVMDRAINEVNTHDCLCNESISWYEVETNNLNFDPVENKYTNENIVQERFILRIKLDSLPLSMKTKVPFTCKLDINYKKEKENHNVNDNENDNDNEYDEVSCKKRKLSSEDEVHGNSTKLSDFKFINDFTFWDAIEIIKNEQNELHHNLKNNEKLLKSNMCFDAMEIDTSHVQTETIELNAESFSFDGKRDSYVEIALYLPYVPSTILPWEFECLNPMEILNLQQSDEHSIKNEYQKERISREYNVVPRSLKNVFNFMRSWILRRNYLIANERDLYEQFKVYWNEKIKKFDKNKIDIFSWGVLPVRAIDLPDVFIPLPAGYNRNDISYPYTNQGTTSPFNVKGYGIGDINFKKIKFSQLDHKTEEEVNESMNIGSRQRSTQGTRRKQTEELNVNKPAEADIGIRSSAYLVQFFSNLTGPSVRWTHSLMDSMKEPLEYIPDFKSLPIYKSMKCPELSFYKLDNLIIYDRKNKLSNQQHDEDELNYRVSQVWTKAEVKIFTEKYLMHPKNFSKIAQFLENKKVSDCIDFYYRFKYRLKLKSKLHELRVRNKGKFDMTKNLRREACILDSLENMLEDCNTDFVKDFNARNKLPFNSVSDYMLRSGCVDSGNEYDIQYTQHFDPTKELEQEYQYTLDNIAEGYFLPKKYLSMTTRKYVQFPAYDASDDQSSETRKGCFVFDYNFRNDRNDGKDEKEEFDIETDIAKSMIVSINSESFFNNRYRGQKKVTLSNVDKILYQFDDQNQLIQEPLSPDLLELNSKYNENIMQINGMKDDHQLHDMELRSKASDNTPRYQGMVTRKKVLNSYKYAYDSPRTFRYTHKSKMKRKQGKWTSEEKQKYNETFRTYGKDWSKLYHAMAPYGKSMDQVKNFYHKNNFKRRF</sequence>
<name>Q4N259_THEPA</name>
<dbReference type="GeneID" id="3500997"/>
<dbReference type="PROSITE" id="PS51293">
    <property type="entry name" value="SANT"/>
    <property type="match status" value="2"/>
</dbReference>
<feature type="compositionally biased region" description="Polar residues" evidence="1">
    <location>
        <begin position="1053"/>
        <end position="1066"/>
    </location>
</feature>
<feature type="region of interest" description="Disordered" evidence="1">
    <location>
        <begin position="1"/>
        <end position="46"/>
    </location>
</feature>
<accession>Q4N259</accession>
<dbReference type="EMBL" id="AAGK01000004">
    <property type="protein sequence ID" value="EAN31859.1"/>
    <property type="molecule type" value="Genomic_DNA"/>
</dbReference>
<dbReference type="GO" id="GO:0005654">
    <property type="term" value="C:nucleoplasm"/>
    <property type="evidence" value="ECO:0007669"/>
    <property type="project" value="UniProtKB-ARBA"/>
</dbReference>
<feature type="compositionally biased region" description="Basic and acidic residues" evidence="1">
    <location>
        <begin position="315"/>
        <end position="327"/>
    </location>
</feature>
<dbReference type="InParanoid" id="Q4N259"/>